<evidence type="ECO:0000256" key="9">
    <source>
        <dbReference type="ARBA" id="ARBA00023242"/>
    </source>
</evidence>
<dbReference type="CDD" id="cd07166">
    <property type="entry name" value="NR_DBD_REV_ERB"/>
    <property type="match status" value="1"/>
</dbReference>
<dbReference type="Pfam" id="PF00105">
    <property type="entry name" value="zf-C4"/>
    <property type="match status" value="1"/>
</dbReference>
<feature type="region of interest" description="Disordered" evidence="10">
    <location>
        <begin position="803"/>
        <end position="864"/>
    </location>
</feature>
<feature type="compositionally biased region" description="Low complexity" evidence="10">
    <location>
        <begin position="849"/>
        <end position="859"/>
    </location>
</feature>
<evidence type="ECO:0000256" key="4">
    <source>
        <dbReference type="ARBA" id="ARBA00022833"/>
    </source>
</evidence>
<dbReference type="InterPro" id="IPR001723">
    <property type="entry name" value="Nuclear_hrmn_rcpt"/>
</dbReference>
<sequence length="903" mass="101343">MPNTPEKGKGSLYAVIDKVIIDFCFTAEFDGRTLLCRVCGDRSSGFHYGVHSCEGCKGFFRRSIQQKIQYRPCSKNQQCLVQKTNRNRCQYCRLKKCIEVGMSKDGDLLTNKATTTIESIIIEEVKLLFPRSSYDISVVKNDTYDQMDYICAIACLKMIKEEMMRENRSILKCLLQHGRAPDYMYPKYDSLNTYQRRKISRTYPTSQEGTGPVRFGRVPKNEKERIRQAMEKAYSEIVQQDTDYDDDYLIQNITRSHLQSSAIANENMREIIRTSEEHPQVANIDPISDCPLNPYVGSEDFQQKFSPIVRDVVSFAKNIPGFADVKHDDKITLLRACVFEVLLIRFARLVDAKNRRMITISGYIINASIYANIKPSNDFVNTLFTFVERINTLKLTDEEMALFSAAIVMNPKRQGLIDSSKVTSLHSRIVQCLQNVMQRERPDTPSLCQDLLGTLNDLWILNGMHSKQTQVKLRGCDPRMDVNSHHTDSYGSQYTYSEYPEVRGCPMRFTNTSEYEEKIIQSEEQTRPTSPTSSTFCADEEMRSPGSADSGCSTDSGCSIESVCSTDSGCSMHMGNNEGVRTPLPSEEPRETMSVPDDETTERFRKCYIKRKPQMEECKPIIDKNRLMSWHKPQKDGEKLSDSPVLRMCLEAPSTLKMETFKDVYRGATAHSHPHKKFRPTMDRSNLPHETLEYNHSSPRPSTTPSPSFSCSPSPSSSISSSPSRISSSPYSSSASDPSSPANVSILAHRLAMPCKKFPRTSSLVQSLTQESKFGTGKALVSDTLHDCIMNGQSKIPRQHVLAAASPSRYDSGRNNSSPLRTQTFMTSPTHSMTTSPPPLDDAPPHHYSSPIPTAHTSPPHTPAGLGASAMSACNFTNPYLCDNAEPLNLSTKTPSPPPAMEI</sequence>
<feature type="region of interest" description="Disordered" evidence="10">
    <location>
        <begin position="670"/>
        <end position="742"/>
    </location>
</feature>
<dbReference type="PANTHER" id="PTHR24082">
    <property type="entry name" value="NUCLEAR HORMONE RECEPTOR"/>
    <property type="match status" value="1"/>
</dbReference>
<dbReference type="PRINTS" id="PR00546">
    <property type="entry name" value="THYROIDHORMR"/>
</dbReference>
<keyword evidence="7" id="KW-0804">Transcription</keyword>
<dbReference type="InterPro" id="IPR000536">
    <property type="entry name" value="Nucl_hrmn_rcpt_lig-bd"/>
</dbReference>
<dbReference type="GO" id="GO:0030154">
    <property type="term" value="P:cell differentiation"/>
    <property type="evidence" value="ECO:0007669"/>
    <property type="project" value="TreeGrafter"/>
</dbReference>
<feature type="compositionally biased region" description="Polar residues" evidence="10">
    <location>
        <begin position="813"/>
        <end position="825"/>
    </location>
</feature>
<dbReference type="SMART" id="SM00430">
    <property type="entry name" value="HOLI"/>
    <property type="match status" value="1"/>
</dbReference>
<protein>
    <submittedName>
        <fullName evidence="13">E75</fullName>
    </submittedName>
</protein>
<evidence type="ECO:0000256" key="6">
    <source>
        <dbReference type="ARBA" id="ARBA00023125"/>
    </source>
</evidence>
<feature type="compositionally biased region" description="Low complexity" evidence="10">
    <location>
        <begin position="826"/>
        <end position="835"/>
    </location>
</feature>
<dbReference type="PRINTS" id="PR00047">
    <property type="entry name" value="STROIDFINGER"/>
</dbReference>
<keyword evidence="6" id="KW-0238">DNA-binding</keyword>
<dbReference type="EMBL" id="JQDR03009872">
    <property type="protein sequence ID" value="KAA0195085.1"/>
    <property type="molecule type" value="Genomic_DNA"/>
</dbReference>
<evidence type="ECO:0000256" key="5">
    <source>
        <dbReference type="ARBA" id="ARBA00023015"/>
    </source>
</evidence>
<keyword evidence="4" id="KW-0862">Zinc</keyword>
<dbReference type="PROSITE" id="PS00031">
    <property type="entry name" value="NUCLEAR_REC_DBD_1"/>
    <property type="match status" value="1"/>
</dbReference>
<accession>A0A6A0H0U5</accession>
<dbReference type="SUPFAM" id="SSF57716">
    <property type="entry name" value="Glucocorticoid receptor-like (DNA-binding domain)"/>
    <property type="match status" value="1"/>
</dbReference>
<dbReference type="Gene3D" id="1.10.565.10">
    <property type="entry name" value="Retinoid X Receptor"/>
    <property type="match status" value="1"/>
</dbReference>
<keyword evidence="8" id="KW-0675">Receptor</keyword>
<feature type="compositionally biased region" description="Low complexity" evidence="10">
    <location>
        <begin position="697"/>
        <end position="741"/>
    </location>
</feature>
<gene>
    <name evidence="13" type="ORF">HAZT_HAZT001652</name>
</gene>
<feature type="domain" description="NR LBD" evidence="12">
    <location>
        <begin position="245"/>
        <end position="491"/>
    </location>
</feature>
<evidence type="ECO:0000256" key="1">
    <source>
        <dbReference type="ARBA" id="ARBA00008092"/>
    </source>
</evidence>
<dbReference type="PRINTS" id="PR00398">
    <property type="entry name" value="STRDHORMONER"/>
</dbReference>
<reference evidence="13" key="2">
    <citation type="journal article" date="2018" name="Environ. Sci. Technol.">
        <title>The Toxicogenome of Hyalella azteca: A Model for Sediment Ecotoxicology and Evolutionary Toxicology.</title>
        <authorList>
            <person name="Poynton H.C."/>
            <person name="Hasenbein S."/>
            <person name="Benoit J.B."/>
            <person name="Sepulveda M.S."/>
            <person name="Poelchau M.F."/>
            <person name="Hughes D.S.T."/>
            <person name="Murali S.C."/>
            <person name="Chen S."/>
            <person name="Glastad K.M."/>
            <person name="Goodisman M.A.D."/>
            <person name="Werren J.H."/>
            <person name="Vineis J.H."/>
            <person name="Bowen J.L."/>
            <person name="Friedrich M."/>
            <person name="Jones J."/>
            <person name="Robertson H.M."/>
            <person name="Feyereisen R."/>
            <person name="Mechler-Hickson A."/>
            <person name="Mathers N."/>
            <person name="Lee C.E."/>
            <person name="Colbourne J.K."/>
            <person name="Biales A."/>
            <person name="Johnston J.S."/>
            <person name="Wellborn G.A."/>
            <person name="Rosendale A.J."/>
            <person name="Cridge A.G."/>
            <person name="Munoz-Torres M.C."/>
            <person name="Bain P.A."/>
            <person name="Manny A.R."/>
            <person name="Major K.M."/>
            <person name="Lambert F.N."/>
            <person name="Vulpe C.D."/>
            <person name="Tuck P."/>
            <person name="Blalock B.J."/>
            <person name="Lin Y.Y."/>
            <person name="Smith M.E."/>
            <person name="Ochoa-Acuna H."/>
            <person name="Chen M.M."/>
            <person name="Childers C.P."/>
            <person name="Qu J."/>
            <person name="Dugan S."/>
            <person name="Lee S.L."/>
            <person name="Chao H."/>
            <person name="Dinh H."/>
            <person name="Han Y."/>
            <person name="Doddapaneni H."/>
            <person name="Worley K.C."/>
            <person name="Muzny D.M."/>
            <person name="Gibbs R.A."/>
            <person name="Richards S."/>
        </authorList>
    </citation>
    <scope>NUCLEOTIDE SEQUENCE</scope>
    <source>
        <strain evidence="13">HAZT.00-mixed</strain>
        <tissue evidence="13">Whole organism</tissue>
    </source>
</reference>
<dbReference type="FunFam" id="3.30.50.10:FF:000056">
    <property type="entry name" value="Peroxisome proliferator-activated receptor gamma"/>
    <property type="match status" value="1"/>
</dbReference>
<evidence type="ECO:0000256" key="8">
    <source>
        <dbReference type="ARBA" id="ARBA00023170"/>
    </source>
</evidence>
<dbReference type="GO" id="GO:0000978">
    <property type="term" value="F:RNA polymerase II cis-regulatory region sequence-specific DNA binding"/>
    <property type="evidence" value="ECO:0007669"/>
    <property type="project" value="TreeGrafter"/>
</dbReference>
<dbReference type="InterPro" id="IPR001728">
    <property type="entry name" value="ThyrH_rcpt"/>
</dbReference>
<evidence type="ECO:0000313" key="13">
    <source>
        <dbReference type="EMBL" id="KAA0195085.1"/>
    </source>
</evidence>
<dbReference type="InterPro" id="IPR050234">
    <property type="entry name" value="Nuclear_hormone_rcpt_NR1"/>
</dbReference>
<keyword evidence="3" id="KW-0863">Zinc-finger</keyword>
<feature type="domain" description="Nuclear receptor" evidence="11">
    <location>
        <begin position="33"/>
        <end position="109"/>
    </location>
</feature>
<dbReference type="InterPro" id="IPR001628">
    <property type="entry name" value="Znf_hrmn_rcpt"/>
</dbReference>
<feature type="region of interest" description="Disordered" evidence="10">
    <location>
        <begin position="520"/>
        <end position="556"/>
    </location>
</feature>
<organism evidence="13">
    <name type="scientific">Hyalella azteca</name>
    <name type="common">Amphipod</name>
    <dbReference type="NCBI Taxonomy" id="294128"/>
    <lineage>
        <taxon>Eukaryota</taxon>
        <taxon>Metazoa</taxon>
        <taxon>Ecdysozoa</taxon>
        <taxon>Arthropoda</taxon>
        <taxon>Crustacea</taxon>
        <taxon>Multicrustacea</taxon>
        <taxon>Malacostraca</taxon>
        <taxon>Eumalacostraca</taxon>
        <taxon>Peracarida</taxon>
        <taxon>Amphipoda</taxon>
        <taxon>Senticaudata</taxon>
        <taxon>Talitrida</taxon>
        <taxon>Talitroidea</taxon>
        <taxon>Hyalellidae</taxon>
        <taxon>Hyalella</taxon>
    </lineage>
</organism>
<feature type="compositionally biased region" description="Polar residues" evidence="10">
    <location>
        <begin position="527"/>
        <end position="536"/>
    </location>
</feature>
<feature type="region of interest" description="Disordered" evidence="10">
    <location>
        <begin position="576"/>
        <end position="599"/>
    </location>
</feature>
<keyword evidence="2" id="KW-0479">Metal-binding</keyword>
<evidence type="ECO:0000256" key="10">
    <source>
        <dbReference type="SAM" id="MobiDB-lite"/>
    </source>
</evidence>
<reference evidence="13" key="3">
    <citation type="submission" date="2019-06" db="EMBL/GenBank/DDBJ databases">
        <authorList>
            <person name="Poynton C."/>
            <person name="Hasenbein S."/>
            <person name="Benoit J.B."/>
            <person name="Sepulveda M.S."/>
            <person name="Poelchau M.F."/>
            <person name="Murali S.C."/>
            <person name="Chen S."/>
            <person name="Glastad K.M."/>
            <person name="Werren J.H."/>
            <person name="Vineis J.H."/>
            <person name="Bowen J.L."/>
            <person name="Friedrich M."/>
            <person name="Jones J."/>
            <person name="Robertson H.M."/>
            <person name="Feyereisen R."/>
            <person name="Mechler-Hickson A."/>
            <person name="Mathers N."/>
            <person name="Lee C.E."/>
            <person name="Colbourne J.K."/>
            <person name="Biales A."/>
            <person name="Johnston J.S."/>
            <person name="Wellborn G.A."/>
            <person name="Rosendale A.J."/>
            <person name="Cridge A.G."/>
            <person name="Munoz-Torres M.C."/>
            <person name="Bain P.A."/>
            <person name="Manny A.R."/>
            <person name="Major K.M."/>
            <person name="Lambert F.N."/>
            <person name="Vulpe C.D."/>
            <person name="Tuck P."/>
            <person name="Blalock B.J."/>
            <person name="Lin Y.-Y."/>
            <person name="Smith M.E."/>
            <person name="Ochoa-Acuna H."/>
            <person name="Chen M.-J.M."/>
            <person name="Childers C.P."/>
            <person name="Qu J."/>
            <person name="Dugan S."/>
            <person name="Lee S.L."/>
            <person name="Chao H."/>
            <person name="Dinh H."/>
            <person name="Han Y."/>
            <person name="Doddapaneni H."/>
            <person name="Worley K.C."/>
            <person name="Muzny D.M."/>
            <person name="Gibbs R.A."/>
            <person name="Richards S."/>
        </authorList>
    </citation>
    <scope>NUCLEOTIDE SEQUENCE</scope>
    <source>
        <strain evidence="13">HAZT.00-mixed</strain>
        <tissue evidence="13">Whole organism</tissue>
    </source>
</reference>
<evidence type="ECO:0000256" key="2">
    <source>
        <dbReference type="ARBA" id="ARBA00022723"/>
    </source>
</evidence>
<dbReference type="GO" id="GO:0009755">
    <property type="term" value="P:hormone-mediated signaling pathway"/>
    <property type="evidence" value="ECO:0007669"/>
    <property type="project" value="TreeGrafter"/>
</dbReference>
<evidence type="ECO:0000256" key="7">
    <source>
        <dbReference type="ARBA" id="ARBA00023163"/>
    </source>
</evidence>
<evidence type="ECO:0000259" key="11">
    <source>
        <dbReference type="PROSITE" id="PS51030"/>
    </source>
</evidence>
<dbReference type="GO" id="GO:0008270">
    <property type="term" value="F:zinc ion binding"/>
    <property type="evidence" value="ECO:0007669"/>
    <property type="project" value="UniProtKB-KW"/>
</dbReference>
<dbReference type="Pfam" id="PF00104">
    <property type="entry name" value="Hormone_recep"/>
    <property type="match status" value="1"/>
</dbReference>
<keyword evidence="9" id="KW-0539">Nucleus</keyword>
<comment type="caution">
    <text evidence="13">The sequence shown here is derived from an EMBL/GenBank/DDBJ whole genome shotgun (WGS) entry which is preliminary data.</text>
</comment>
<dbReference type="InterPro" id="IPR035500">
    <property type="entry name" value="NHR-like_dom_sf"/>
</dbReference>
<dbReference type="SUPFAM" id="SSF48508">
    <property type="entry name" value="Nuclear receptor ligand-binding domain"/>
    <property type="match status" value="1"/>
</dbReference>
<dbReference type="SMART" id="SM00399">
    <property type="entry name" value="ZnF_C4"/>
    <property type="match status" value="1"/>
</dbReference>
<reference evidence="13" key="1">
    <citation type="submission" date="2014-08" db="EMBL/GenBank/DDBJ databases">
        <authorList>
            <person name="Murali S."/>
            <person name="Richards S."/>
            <person name="Bandaranaike D."/>
            <person name="Bellair M."/>
            <person name="Blankenburg K."/>
            <person name="Chao H."/>
            <person name="Dinh H."/>
            <person name="Doddapaneni H."/>
            <person name="Dugan-Rocha S."/>
            <person name="Elkadiri S."/>
            <person name="Gnanaolivu R."/>
            <person name="Hughes D."/>
            <person name="Lee S."/>
            <person name="Li M."/>
            <person name="Ming W."/>
            <person name="Munidasa M."/>
            <person name="Muniz J."/>
            <person name="Nguyen L."/>
            <person name="Osuji N."/>
            <person name="Pu L.-L."/>
            <person name="Puazo M."/>
            <person name="Skinner E."/>
            <person name="Qu C."/>
            <person name="Quiroz J."/>
            <person name="Raj R."/>
            <person name="Weissenberger G."/>
            <person name="Xin Y."/>
            <person name="Zou X."/>
            <person name="Han Y."/>
            <person name="Worley K."/>
            <person name="Muzny D."/>
            <person name="Gibbs R."/>
        </authorList>
    </citation>
    <scope>NUCLEOTIDE SEQUENCE</scope>
    <source>
        <strain evidence="13">HAZT.00-mixed</strain>
        <tissue evidence="13">Whole organism</tissue>
    </source>
</reference>
<dbReference type="GO" id="GO:0045944">
    <property type="term" value="P:positive regulation of transcription by RNA polymerase II"/>
    <property type="evidence" value="ECO:0007669"/>
    <property type="project" value="TreeGrafter"/>
</dbReference>
<dbReference type="Gene3D" id="3.30.50.10">
    <property type="entry name" value="Erythroid Transcription Factor GATA-1, subunit A"/>
    <property type="match status" value="1"/>
</dbReference>
<evidence type="ECO:0000259" key="12">
    <source>
        <dbReference type="PROSITE" id="PS51843"/>
    </source>
</evidence>
<dbReference type="PROSITE" id="PS51843">
    <property type="entry name" value="NR_LBD"/>
    <property type="match status" value="1"/>
</dbReference>
<keyword evidence="5" id="KW-0805">Transcription regulation</keyword>
<dbReference type="GO" id="GO:0004879">
    <property type="term" value="F:nuclear receptor activity"/>
    <property type="evidence" value="ECO:0007669"/>
    <property type="project" value="InterPro"/>
</dbReference>
<dbReference type="OrthoDB" id="7634782at2759"/>
<feature type="compositionally biased region" description="Basic and acidic residues" evidence="10">
    <location>
        <begin position="680"/>
        <end position="693"/>
    </location>
</feature>
<dbReference type="GO" id="GO:0000122">
    <property type="term" value="P:negative regulation of transcription by RNA polymerase II"/>
    <property type="evidence" value="ECO:0007669"/>
    <property type="project" value="TreeGrafter"/>
</dbReference>
<dbReference type="PANTHER" id="PTHR24082:SF473">
    <property type="entry name" value="ECDYSONE-INDUCED PROTEIN 75B, ISOFORM B"/>
    <property type="match status" value="1"/>
</dbReference>
<dbReference type="Proteomes" id="UP000711488">
    <property type="component" value="Unassembled WGS sequence"/>
</dbReference>
<comment type="similarity">
    <text evidence="1">Belongs to the nuclear hormone receptor family. NR1 subfamily.</text>
</comment>
<evidence type="ECO:0000256" key="3">
    <source>
        <dbReference type="ARBA" id="ARBA00022771"/>
    </source>
</evidence>
<proteinExistence type="inferred from homology"/>
<dbReference type="AlphaFoldDB" id="A0A6A0H0U5"/>
<dbReference type="InterPro" id="IPR013088">
    <property type="entry name" value="Znf_NHR/GATA"/>
</dbReference>
<name>A0A6A0H0U5_HYAAZ</name>
<dbReference type="PROSITE" id="PS51030">
    <property type="entry name" value="NUCLEAR_REC_DBD_2"/>
    <property type="match status" value="1"/>
</dbReference>